<keyword evidence="3" id="KW-1185">Reference proteome</keyword>
<dbReference type="InterPro" id="IPR005025">
    <property type="entry name" value="FMN_Rdtase-like_dom"/>
</dbReference>
<evidence type="ECO:0000313" key="3">
    <source>
        <dbReference type="Proteomes" id="UP001597546"/>
    </source>
</evidence>
<dbReference type="GO" id="GO:0016491">
    <property type="term" value="F:oxidoreductase activity"/>
    <property type="evidence" value="ECO:0007669"/>
    <property type="project" value="UniProtKB-KW"/>
</dbReference>
<reference evidence="3" key="1">
    <citation type="journal article" date="2019" name="Int. J. Syst. Evol. Microbiol.">
        <title>The Global Catalogue of Microorganisms (GCM) 10K type strain sequencing project: providing services to taxonomists for standard genome sequencing and annotation.</title>
        <authorList>
            <consortium name="The Broad Institute Genomics Platform"/>
            <consortium name="The Broad Institute Genome Sequencing Center for Infectious Disease"/>
            <person name="Wu L."/>
            <person name="Ma J."/>
        </authorList>
    </citation>
    <scope>NUCLEOTIDE SEQUENCE [LARGE SCALE GENOMIC DNA]</scope>
    <source>
        <strain evidence="3">KCTC 42456</strain>
    </source>
</reference>
<dbReference type="Pfam" id="PF03358">
    <property type="entry name" value="FMN_red"/>
    <property type="match status" value="1"/>
</dbReference>
<comment type="caution">
    <text evidence="2">The sequence shown here is derived from an EMBL/GenBank/DDBJ whole genome shotgun (WGS) entry which is preliminary data.</text>
</comment>
<evidence type="ECO:0000313" key="2">
    <source>
        <dbReference type="EMBL" id="MFD2730555.1"/>
    </source>
</evidence>
<dbReference type="Gene3D" id="3.40.50.360">
    <property type="match status" value="1"/>
</dbReference>
<dbReference type="InterPro" id="IPR029039">
    <property type="entry name" value="Flavoprotein-like_sf"/>
</dbReference>
<dbReference type="EC" id="1.-.-.-" evidence="2"/>
<dbReference type="EMBL" id="JBHULV010000008">
    <property type="protein sequence ID" value="MFD2730555.1"/>
    <property type="molecule type" value="Genomic_DNA"/>
</dbReference>
<proteinExistence type="predicted"/>
<dbReference type="SUPFAM" id="SSF52218">
    <property type="entry name" value="Flavoproteins"/>
    <property type="match status" value="1"/>
</dbReference>
<accession>A0ABW5TMN4</accession>
<dbReference type="InterPro" id="IPR050712">
    <property type="entry name" value="NAD(P)H-dep_reductase"/>
</dbReference>
<evidence type="ECO:0000259" key="1">
    <source>
        <dbReference type="Pfam" id="PF03358"/>
    </source>
</evidence>
<dbReference type="PANTHER" id="PTHR30543">
    <property type="entry name" value="CHROMATE REDUCTASE"/>
    <property type="match status" value="1"/>
</dbReference>
<dbReference type="PANTHER" id="PTHR30543:SF21">
    <property type="entry name" value="NAD(P)H-DEPENDENT FMN REDUCTASE LOT6"/>
    <property type="match status" value="1"/>
</dbReference>
<name>A0ABW5TMN4_9SPHI</name>
<keyword evidence="2" id="KW-0560">Oxidoreductase</keyword>
<protein>
    <submittedName>
        <fullName evidence="2">NADPH-dependent FMN reductase</fullName>
        <ecNumber evidence="2">1.-.-.-</ecNumber>
    </submittedName>
</protein>
<feature type="domain" description="NADPH-dependent FMN reductase-like" evidence="1">
    <location>
        <begin position="3"/>
        <end position="137"/>
    </location>
</feature>
<dbReference type="RefSeq" id="WP_379040672.1">
    <property type="nucleotide sequence ID" value="NZ_JBHSKW010000005.1"/>
</dbReference>
<gene>
    <name evidence="2" type="ORF">ACFSSE_02465</name>
</gene>
<dbReference type="Proteomes" id="UP001597546">
    <property type="component" value="Unassembled WGS sequence"/>
</dbReference>
<organism evidence="2 3">
    <name type="scientific">Pedobacter alpinus</name>
    <dbReference type="NCBI Taxonomy" id="1590643"/>
    <lineage>
        <taxon>Bacteria</taxon>
        <taxon>Pseudomonadati</taxon>
        <taxon>Bacteroidota</taxon>
        <taxon>Sphingobacteriia</taxon>
        <taxon>Sphingobacteriales</taxon>
        <taxon>Sphingobacteriaceae</taxon>
        <taxon>Pedobacter</taxon>
    </lineage>
</organism>
<sequence>MTIIVSGTNRINSNTAKIAQYYQKTLAAKGLESEILYLTDLPATVIQTDMYGDRSEAFQKIQDKVSEAQKFIFIAPEYNGSFPGILKLFIDCCKFPDSFFEKKVALVGHSTGKYGNIRGIDHLTGICNYINLHVLPLKIHIPSIHTELNEEGDFFKEDTLKFTGQQMDRFIKF</sequence>